<dbReference type="PIRSF" id="PIRSF033091">
    <property type="entry name" value="Pesterase_YhaO"/>
    <property type="match status" value="1"/>
</dbReference>
<keyword evidence="4" id="KW-0540">Nuclease</keyword>
<dbReference type="OrthoDB" id="9773856at2"/>
<dbReference type="SUPFAM" id="SSF56300">
    <property type="entry name" value="Metallo-dependent phosphatases"/>
    <property type="match status" value="1"/>
</dbReference>
<reference evidence="4 5" key="1">
    <citation type="submission" date="2019-03" db="EMBL/GenBank/DDBJ databases">
        <title>Sequencing the genomes of 1000 actinobacteria strains.</title>
        <authorList>
            <person name="Klenk H.-P."/>
        </authorList>
    </citation>
    <scope>NUCLEOTIDE SEQUENCE [LARGE SCALE GENOMIC DNA]</scope>
    <source>
        <strain evidence="4 5">DSM 44969</strain>
    </source>
</reference>
<dbReference type="PANTHER" id="PTHR30337:SF7">
    <property type="entry name" value="PHOSPHOESTERASE"/>
    <property type="match status" value="1"/>
</dbReference>
<keyword evidence="1" id="KW-0378">Hydrolase</keyword>
<name>A0A4R1HQY3_PSEEN</name>
<dbReference type="Pfam" id="PF00149">
    <property type="entry name" value="Metallophos"/>
    <property type="match status" value="1"/>
</dbReference>
<evidence type="ECO:0000313" key="4">
    <source>
        <dbReference type="EMBL" id="TCK22910.1"/>
    </source>
</evidence>
<accession>A0A4R1HQY3</accession>
<organism evidence="4 5">
    <name type="scientific">Pseudonocardia endophytica</name>
    <dbReference type="NCBI Taxonomy" id="401976"/>
    <lineage>
        <taxon>Bacteria</taxon>
        <taxon>Bacillati</taxon>
        <taxon>Actinomycetota</taxon>
        <taxon>Actinomycetes</taxon>
        <taxon>Pseudonocardiales</taxon>
        <taxon>Pseudonocardiaceae</taxon>
        <taxon>Pseudonocardia</taxon>
    </lineage>
</organism>
<dbReference type="PANTHER" id="PTHR30337">
    <property type="entry name" value="COMPONENT OF ATP-DEPENDENT DSDNA EXONUCLEASE"/>
    <property type="match status" value="1"/>
</dbReference>
<feature type="region of interest" description="Disordered" evidence="2">
    <location>
        <begin position="404"/>
        <end position="427"/>
    </location>
</feature>
<keyword evidence="5" id="KW-1185">Reference proteome</keyword>
<dbReference type="GO" id="GO:0004527">
    <property type="term" value="F:exonuclease activity"/>
    <property type="evidence" value="ECO:0007669"/>
    <property type="project" value="UniProtKB-KW"/>
</dbReference>
<gene>
    <name evidence="4" type="ORF">EV378_6921</name>
</gene>
<dbReference type="AlphaFoldDB" id="A0A4R1HQY3"/>
<feature type="compositionally biased region" description="Low complexity" evidence="2">
    <location>
        <begin position="404"/>
        <end position="413"/>
    </location>
</feature>
<dbReference type="InterPro" id="IPR050535">
    <property type="entry name" value="DNA_Repair-Maintenance_Comp"/>
</dbReference>
<comment type="caution">
    <text evidence="4">The sequence shown here is derived from an EMBL/GenBank/DDBJ whole genome shotgun (WGS) entry which is preliminary data.</text>
</comment>
<feature type="domain" description="Calcineurin-like phosphoesterase" evidence="3">
    <location>
        <begin position="1"/>
        <end position="133"/>
    </location>
</feature>
<dbReference type="RefSeq" id="WP_132432084.1">
    <property type="nucleotide sequence ID" value="NZ_SMFZ01000002.1"/>
</dbReference>
<dbReference type="Proteomes" id="UP000295560">
    <property type="component" value="Unassembled WGS sequence"/>
</dbReference>
<evidence type="ECO:0000313" key="5">
    <source>
        <dbReference type="Proteomes" id="UP000295560"/>
    </source>
</evidence>
<proteinExistence type="predicted"/>
<dbReference type="Gene3D" id="3.60.21.10">
    <property type="match status" value="1"/>
</dbReference>
<evidence type="ECO:0000256" key="2">
    <source>
        <dbReference type="SAM" id="MobiDB-lite"/>
    </source>
</evidence>
<keyword evidence="4" id="KW-0269">Exonuclease</keyword>
<protein>
    <submittedName>
        <fullName evidence="4">DNA repair exonuclease SbcCD nuclease subunit</fullName>
    </submittedName>
</protein>
<dbReference type="InterPro" id="IPR029052">
    <property type="entry name" value="Metallo-depent_PP-like"/>
</dbReference>
<sequence>MRLVHAADLHLDSPLRGLARLGDSDLADTLRGATRRACENLVDQTIAHQADALLLAGDVYDGDWRDYATGAFFVRQLARLDDAGIPVFLINGNHDAESEITRSLRLPSNTHRLSVDAPETVVLDDVGLAVHGQGFARRAVVENLVPAYPDRIQGLVNVGMLHTSVQGDDRHDTYAPCRPDDLSGCGYEYFALGHIHEQRVVCDGPHVAAFSGNLQGRHPQETGAKGALVVDVEPGERATLTPLTLDVARWELVVVDAAGCTDGDDVLDAVESALRERCVQAAPRAVVAQVTLTGSTRAAPALTDAEWLRSEIDLLAAKAGAVVEKIRNRTGPPADALIVDPELTDAVAAAASGLVDDPDRVRELAAGLEREIGRPLREAGLLDLRDPDRLAGLARQAEQQLLAQLAGTPESSGRGTGVGTESGEGGA</sequence>
<dbReference type="EMBL" id="SMFZ01000002">
    <property type="protein sequence ID" value="TCK22910.1"/>
    <property type="molecule type" value="Genomic_DNA"/>
</dbReference>
<dbReference type="CDD" id="cd00840">
    <property type="entry name" value="MPP_Mre11_N"/>
    <property type="match status" value="1"/>
</dbReference>
<dbReference type="InterPro" id="IPR014576">
    <property type="entry name" value="Pesterase_YhaO"/>
</dbReference>
<dbReference type="InterPro" id="IPR041796">
    <property type="entry name" value="Mre11_N"/>
</dbReference>
<feature type="compositionally biased region" description="Gly residues" evidence="2">
    <location>
        <begin position="414"/>
        <end position="427"/>
    </location>
</feature>
<evidence type="ECO:0000259" key="3">
    <source>
        <dbReference type="Pfam" id="PF00149"/>
    </source>
</evidence>
<evidence type="ECO:0000256" key="1">
    <source>
        <dbReference type="ARBA" id="ARBA00022801"/>
    </source>
</evidence>
<dbReference type="InterPro" id="IPR004843">
    <property type="entry name" value="Calcineurin-like_PHP"/>
</dbReference>